<reference evidence="3 4" key="1">
    <citation type="submission" date="2014-10" db="EMBL/GenBank/DDBJ databases">
        <title>Genome sequence of a Xanthomonas strain that is pathogenic on beans.</title>
        <authorList>
            <person name="Aritua V."/>
            <person name="Sapp M."/>
            <person name="Harrison J."/>
            <person name="Smith J."/>
            <person name="Studholme D."/>
        </authorList>
    </citation>
    <scope>NUCLEOTIDE SEQUENCE [LARGE SCALE GENOMIC DNA]</scope>
    <source>
        <strain evidence="3 4">Nyagatare</strain>
    </source>
</reference>
<feature type="domain" description="Type 4 fimbrial biogenesis protein PilX N-terminal" evidence="2">
    <location>
        <begin position="13"/>
        <end position="59"/>
    </location>
</feature>
<protein>
    <submittedName>
        <fullName evidence="3">Fimbrial protein</fullName>
    </submittedName>
</protein>
<gene>
    <name evidence="3" type="ORF">NC00_01780</name>
</gene>
<keyword evidence="1" id="KW-1133">Transmembrane helix</keyword>
<sequence>MKIPTFNSVSAQRGAVLYVALIMLILLALIGVVGMQVATMQERMSANYLAANAAFQQAERRVREREATINSGTEYTYENCQVPYDPAAWAQAVGDDVVFVARTRNISICTQQCSAGSGVDQSESGCNMFRTTVFSRDRDSVDASSSLSAVDTIFVRP</sequence>
<dbReference type="AlphaFoldDB" id="A0AB34PCP4"/>
<keyword evidence="1" id="KW-0472">Membrane</keyword>
<proteinExistence type="predicted"/>
<feature type="transmembrane region" description="Helical" evidence="1">
    <location>
        <begin position="15"/>
        <end position="35"/>
    </location>
</feature>
<dbReference type="InterPro" id="IPR025746">
    <property type="entry name" value="PilX_N_dom"/>
</dbReference>
<accession>A0AB34PCP4</accession>
<evidence type="ECO:0000313" key="4">
    <source>
        <dbReference type="Proteomes" id="UP000029879"/>
    </source>
</evidence>
<dbReference type="RefSeq" id="WP_047693142.1">
    <property type="nucleotide sequence ID" value="NZ_KN265460.1"/>
</dbReference>
<evidence type="ECO:0000256" key="1">
    <source>
        <dbReference type="SAM" id="Phobius"/>
    </source>
</evidence>
<comment type="caution">
    <text evidence="3">The sequence shown here is derived from an EMBL/GenBank/DDBJ whole genome shotgun (WGS) entry which is preliminary data.</text>
</comment>
<dbReference type="Pfam" id="PF14341">
    <property type="entry name" value="PilX_N"/>
    <property type="match status" value="1"/>
</dbReference>
<dbReference type="EMBL" id="JRQI01000005">
    <property type="protein sequence ID" value="KGK59467.1"/>
    <property type="molecule type" value="Genomic_DNA"/>
</dbReference>
<keyword evidence="1" id="KW-0812">Transmembrane</keyword>
<evidence type="ECO:0000259" key="2">
    <source>
        <dbReference type="Pfam" id="PF14341"/>
    </source>
</evidence>
<evidence type="ECO:0000313" key="3">
    <source>
        <dbReference type="EMBL" id="KGK59467.1"/>
    </source>
</evidence>
<name>A0AB34PCP4_9XANT</name>
<organism evidence="3 4">
    <name type="scientific">Xanthomonas cannabis pv. phaseoli</name>
    <dbReference type="NCBI Taxonomy" id="1885902"/>
    <lineage>
        <taxon>Bacteria</taxon>
        <taxon>Pseudomonadati</taxon>
        <taxon>Pseudomonadota</taxon>
        <taxon>Gammaproteobacteria</taxon>
        <taxon>Lysobacterales</taxon>
        <taxon>Lysobacteraceae</taxon>
        <taxon>Xanthomonas</taxon>
    </lineage>
</organism>
<dbReference type="Proteomes" id="UP000029879">
    <property type="component" value="Unassembled WGS sequence"/>
</dbReference>